<keyword evidence="1" id="KW-0472">Membrane</keyword>
<evidence type="ECO:0000313" key="2">
    <source>
        <dbReference type="EMBL" id="JAH90302.1"/>
    </source>
</evidence>
<protein>
    <submittedName>
        <fullName evidence="2">Uncharacterized protein</fullName>
    </submittedName>
</protein>
<reference evidence="2" key="2">
    <citation type="journal article" date="2015" name="Fish Shellfish Immunol.">
        <title>Early steps in the European eel (Anguilla anguilla)-Vibrio vulnificus interaction in the gills: Role of the RtxA13 toxin.</title>
        <authorList>
            <person name="Callol A."/>
            <person name="Pajuelo D."/>
            <person name="Ebbesson L."/>
            <person name="Teles M."/>
            <person name="MacKenzie S."/>
            <person name="Amaro C."/>
        </authorList>
    </citation>
    <scope>NUCLEOTIDE SEQUENCE</scope>
</reference>
<dbReference type="EMBL" id="GBXM01018275">
    <property type="protein sequence ID" value="JAH90302.1"/>
    <property type="molecule type" value="Transcribed_RNA"/>
</dbReference>
<feature type="transmembrane region" description="Helical" evidence="1">
    <location>
        <begin position="20"/>
        <end position="38"/>
    </location>
</feature>
<keyword evidence="1" id="KW-1133">Transmembrane helix</keyword>
<dbReference type="AlphaFoldDB" id="A0A0E9WIY4"/>
<keyword evidence="1" id="KW-0812">Transmembrane</keyword>
<sequence>MMSVPWRLTVGKKTECWKKCSVLFDTTFIVVFMVFVNASSSSVPHLHFSCAYSHLHV</sequence>
<proteinExistence type="predicted"/>
<reference evidence="2" key="1">
    <citation type="submission" date="2014-11" db="EMBL/GenBank/DDBJ databases">
        <authorList>
            <person name="Amaro Gonzalez C."/>
        </authorList>
    </citation>
    <scope>NUCLEOTIDE SEQUENCE</scope>
</reference>
<name>A0A0E9WIY4_ANGAN</name>
<evidence type="ECO:0000256" key="1">
    <source>
        <dbReference type="SAM" id="Phobius"/>
    </source>
</evidence>
<accession>A0A0E9WIY4</accession>
<organism evidence="2">
    <name type="scientific">Anguilla anguilla</name>
    <name type="common">European freshwater eel</name>
    <name type="synonym">Muraena anguilla</name>
    <dbReference type="NCBI Taxonomy" id="7936"/>
    <lineage>
        <taxon>Eukaryota</taxon>
        <taxon>Metazoa</taxon>
        <taxon>Chordata</taxon>
        <taxon>Craniata</taxon>
        <taxon>Vertebrata</taxon>
        <taxon>Euteleostomi</taxon>
        <taxon>Actinopterygii</taxon>
        <taxon>Neopterygii</taxon>
        <taxon>Teleostei</taxon>
        <taxon>Anguilliformes</taxon>
        <taxon>Anguillidae</taxon>
        <taxon>Anguilla</taxon>
    </lineage>
</organism>